<dbReference type="RefSeq" id="WP_189344350.1">
    <property type="nucleotide sequence ID" value="NZ_BMYT01000001.1"/>
</dbReference>
<name>A0ABQ2X6D2_9BURK</name>
<proteinExistence type="predicted"/>
<comment type="caution">
    <text evidence="1">The sequence shown here is derived from an EMBL/GenBank/DDBJ whole genome shotgun (WGS) entry which is preliminary data.</text>
</comment>
<keyword evidence="2" id="KW-1185">Reference proteome</keyword>
<organism evidence="1 2">
    <name type="scientific">Undibacterium macrobrachii</name>
    <dbReference type="NCBI Taxonomy" id="1119058"/>
    <lineage>
        <taxon>Bacteria</taxon>
        <taxon>Pseudomonadati</taxon>
        <taxon>Pseudomonadota</taxon>
        <taxon>Betaproteobacteria</taxon>
        <taxon>Burkholderiales</taxon>
        <taxon>Oxalobacteraceae</taxon>
        <taxon>Undibacterium</taxon>
    </lineage>
</organism>
<evidence type="ECO:0000313" key="1">
    <source>
        <dbReference type="EMBL" id="GGX01406.1"/>
    </source>
</evidence>
<gene>
    <name evidence="1" type="ORF">GCM10011282_04160</name>
</gene>
<protein>
    <submittedName>
        <fullName evidence="1">Uncharacterized protein</fullName>
    </submittedName>
</protein>
<evidence type="ECO:0000313" key="2">
    <source>
        <dbReference type="Proteomes" id="UP000620127"/>
    </source>
</evidence>
<dbReference type="Proteomes" id="UP000620127">
    <property type="component" value="Unassembled WGS sequence"/>
</dbReference>
<reference evidence="2" key="1">
    <citation type="journal article" date="2019" name="Int. J. Syst. Evol. Microbiol.">
        <title>The Global Catalogue of Microorganisms (GCM) 10K type strain sequencing project: providing services to taxonomists for standard genome sequencing and annotation.</title>
        <authorList>
            <consortium name="The Broad Institute Genomics Platform"/>
            <consortium name="The Broad Institute Genome Sequencing Center for Infectious Disease"/>
            <person name="Wu L."/>
            <person name="Ma J."/>
        </authorList>
    </citation>
    <scope>NUCLEOTIDE SEQUENCE [LARGE SCALE GENOMIC DNA]</scope>
    <source>
        <strain evidence="2">KCTC 23916</strain>
    </source>
</reference>
<sequence length="335" mass="37214">MIVTEINQVSLSDIIATNAVDYTDVYDAGTTYPVGGLRGFAGIVYSSLQASNVGHQPDTSPTWWKQADFDLTFDYPKDVLTIDAGYIYISMQTPNIGKAPADNPAYWSKVEAANRYAMFDGESNTVTSRAENLTVSFNSKFVNSITLIKMRAKTGNIKVKKGALVIFDKTYDFANHSVIQTIEEYCFAERQLRKALSELNVPVAGSVIVEITLDYPGDVVELGVCAVGKKLDVGPELTGLTLAPIDYSQVTKDKDGLIHIDYEFTVNEFQTQAIFKIDRWDYIAEKLLAILGRPCIVIGGDGQKDSLILYARIKYRMLWKHQRDCEISIDVTGLI</sequence>
<dbReference type="EMBL" id="BMYT01000001">
    <property type="protein sequence ID" value="GGX01406.1"/>
    <property type="molecule type" value="Genomic_DNA"/>
</dbReference>
<accession>A0ABQ2X6D2</accession>